<dbReference type="NCBIfam" id="NF004349">
    <property type="entry name" value="PRK05729.1"/>
    <property type="match status" value="1"/>
</dbReference>
<evidence type="ECO:0000256" key="5">
    <source>
        <dbReference type="ARBA" id="ARBA00022840"/>
    </source>
</evidence>
<dbReference type="Pfam" id="PF00133">
    <property type="entry name" value="tRNA-synt_1"/>
    <property type="match status" value="1"/>
</dbReference>
<comment type="catalytic activity">
    <reaction evidence="8">
        <text>tRNA(Val) + L-valine + ATP = L-valyl-tRNA(Val) + AMP + diphosphate</text>
        <dbReference type="Rhea" id="RHEA:10704"/>
        <dbReference type="Rhea" id="RHEA-COMP:9672"/>
        <dbReference type="Rhea" id="RHEA-COMP:9708"/>
        <dbReference type="ChEBI" id="CHEBI:30616"/>
        <dbReference type="ChEBI" id="CHEBI:33019"/>
        <dbReference type="ChEBI" id="CHEBI:57762"/>
        <dbReference type="ChEBI" id="CHEBI:78442"/>
        <dbReference type="ChEBI" id="CHEBI:78537"/>
        <dbReference type="ChEBI" id="CHEBI:456215"/>
        <dbReference type="EC" id="6.1.1.9"/>
    </reaction>
</comment>
<keyword evidence="2" id="KW-0963">Cytoplasm</keyword>
<dbReference type="FunFam" id="3.40.50.620:FF:000020">
    <property type="entry name" value="Valine--tRNA ligase, mitochondrial"/>
    <property type="match status" value="1"/>
</dbReference>
<dbReference type="InterPro" id="IPR014729">
    <property type="entry name" value="Rossmann-like_a/b/a_fold"/>
</dbReference>
<evidence type="ECO:0000256" key="1">
    <source>
        <dbReference type="ARBA" id="ARBA00013169"/>
    </source>
</evidence>
<dbReference type="InterPro" id="IPR002303">
    <property type="entry name" value="Valyl-tRNA_ligase"/>
</dbReference>
<evidence type="ECO:0000313" key="13">
    <source>
        <dbReference type="EMBL" id="OGG08137.1"/>
    </source>
</evidence>
<dbReference type="Gene3D" id="1.10.730.10">
    <property type="entry name" value="Isoleucyl-tRNA Synthetase, Domain 1"/>
    <property type="match status" value="1"/>
</dbReference>
<dbReference type="CDD" id="cd00817">
    <property type="entry name" value="ValRS_core"/>
    <property type="match status" value="1"/>
</dbReference>
<keyword evidence="3 10" id="KW-0436">Ligase</keyword>
<dbReference type="InterPro" id="IPR009008">
    <property type="entry name" value="Val/Leu/Ile-tRNA-synth_edit"/>
</dbReference>
<dbReference type="GO" id="GO:0002161">
    <property type="term" value="F:aminoacyl-tRNA deacylase activity"/>
    <property type="evidence" value="ECO:0007669"/>
    <property type="project" value="InterPro"/>
</dbReference>
<organism evidence="13 14">
    <name type="scientific">Candidatus Gottesmanbacteria bacterium RIFCSPHIGHO2_01_FULL_40_15</name>
    <dbReference type="NCBI Taxonomy" id="1798376"/>
    <lineage>
        <taxon>Bacteria</taxon>
        <taxon>Candidatus Gottesmaniibacteriota</taxon>
    </lineage>
</organism>
<dbReference type="InterPro" id="IPR009080">
    <property type="entry name" value="tRNAsynth_Ia_anticodon-bd"/>
</dbReference>
<evidence type="ECO:0000313" key="14">
    <source>
        <dbReference type="Proteomes" id="UP000177354"/>
    </source>
</evidence>
<comment type="caution">
    <text evidence="13">The sequence shown here is derived from an EMBL/GenBank/DDBJ whole genome shotgun (WGS) entry which is preliminary data.</text>
</comment>
<feature type="domain" description="Methionyl/Valyl/Leucyl/Isoleucyl-tRNA synthetase anticodon-binding" evidence="12">
    <location>
        <begin position="629"/>
        <end position="730"/>
    </location>
</feature>
<dbReference type="Gene3D" id="3.40.50.620">
    <property type="entry name" value="HUPs"/>
    <property type="match status" value="2"/>
</dbReference>
<evidence type="ECO:0000256" key="10">
    <source>
        <dbReference type="RuleBase" id="RU363035"/>
    </source>
</evidence>
<comment type="similarity">
    <text evidence="10">Belongs to the class-I aminoacyl-tRNA synthetase family.</text>
</comment>
<dbReference type="EC" id="6.1.1.9" evidence="1 9"/>
<dbReference type="PANTHER" id="PTHR11946:SF93">
    <property type="entry name" value="VALINE--TRNA LIGASE, CHLOROPLASTIC_MITOCHONDRIAL 2"/>
    <property type="match status" value="1"/>
</dbReference>
<dbReference type="EMBL" id="MFJF01000005">
    <property type="protein sequence ID" value="OGG08137.1"/>
    <property type="molecule type" value="Genomic_DNA"/>
</dbReference>
<evidence type="ECO:0000256" key="9">
    <source>
        <dbReference type="NCBIfam" id="TIGR00422"/>
    </source>
</evidence>
<dbReference type="SUPFAM" id="SSF50677">
    <property type="entry name" value="ValRS/IleRS/LeuRS editing domain"/>
    <property type="match status" value="1"/>
</dbReference>
<dbReference type="InterPro" id="IPR033705">
    <property type="entry name" value="Anticodon_Ia_Val"/>
</dbReference>
<evidence type="ECO:0000259" key="11">
    <source>
        <dbReference type="Pfam" id="PF00133"/>
    </source>
</evidence>
<dbReference type="AlphaFoldDB" id="A0A1F5Z7I6"/>
<dbReference type="InterPro" id="IPR001412">
    <property type="entry name" value="aa-tRNA-synth_I_CS"/>
</dbReference>
<evidence type="ECO:0000256" key="6">
    <source>
        <dbReference type="ARBA" id="ARBA00022917"/>
    </source>
</evidence>
<dbReference type="NCBIfam" id="TIGR00422">
    <property type="entry name" value="valS"/>
    <property type="match status" value="1"/>
</dbReference>
<keyword evidence="4 10" id="KW-0547">Nucleotide-binding</keyword>
<dbReference type="PANTHER" id="PTHR11946">
    <property type="entry name" value="VALYL-TRNA SYNTHETASES"/>
    <property type="match status" value="1"/>
</dbReference>
<dbReference type="SUPFAM" id="SSF52374">
    <property type="entry name" value="Nucleotidylyl transferase"/>
    <property type="match status" value="1"/>
</dbReference>
<evidence type="ECO:0000256" key="7">
    <source>
        <dbReference type="ARBA" id="ARBA00023146"/>
    </source>
</evidence>
<dbReference type="Proteomes" id="UP000177354">
    <property type="component" value="Unassembled WGS sequence"/>
</dbReference>
<evidence type="ECO:0000256" key="4">
    <source>
        <dbReference type="ARBA" id="ARBA00022741"/>
    </source>
</evidence>
<evidence type="ECO:0000256" key="8">
    <source>
        <dbReference type="ARBA" id="ARBA00047552"/>
    </source>
</evidence>
<evidence type="ECO:0000259" key="12">
    <source>
        <dbReference type="Pfam" id="PF08264"/>
    </source>
</evidence>
<keyword evidence="6 10" id="KW-0648">Protein biosynthesis</keyword>
<dbReference type="GO" id="GO:0006438">
    <property type="term" value="P:valyl-tRNA aminoacylation"/>
    <property type="evidence" value="ECO:0007669"/>
    <property type="project" value="UniProtKB-UniRule"/>
</dbReference>
<dbReference type="CDD" id="cd07962">
    <property type="entry name" value="Anticodon_Ia_Val"/>
    <property type="match status" value="1"/>
</dbReference>
<accession>A0A1F5Z7I6</accession>
<dbReference type="PRINTS" id="PR00986">
    <property type="entry name" value="TRNASYNTHVAL"/>
</dbReference>
<feature type="domain" description="Aminoacyl-tRNA synthetase class Ia" evidence="11">
    <location>
        <begin position="14"/>
        <end position="581"/>
    </location>
</feature>
<dbReference type="GO" id="GO:0005829">
    <property type="term" value="C:cytosol"/>
    <property type="evidence" value="ECO:0007669"/>
    <property type="project" value="TreeGrafter"/>
</dbReference>
<evidence type="ECO:0000256" key="2">
    <source>
        <dbReference type="ARBA" id="ARBA00022490"/>
    </source>
</evidence>
<reference evidence="13 14" key="1">
    <citation type="journal article" date="2016" name="Nat. Commun.">
        <title>Thousands of microbial genomes shed light on interconnected biogeochemical processes in an aquifer system.</title>
        <authorList>
            <person name="Anantharaman K."/>
            <person name="Brown C.T."/>
            <person name="Hug L.A."/>
            <person name="Sharon I."/>
            <person name="Castelle C.J."/>
            <person name="Probst A.J."/>
            <person name="Thomas B.C."/>
            <person name="Singh A."/>
            <person name="Wilkins M.J."/>
            <person name="Karaoz U."/>
            <person name="Brodie E.L."/>
            <person name="Williams K.H."/>
            <person name="Hubbard S.S."/>
            <person name="Banfield J.F."/>
        </authorList>
    </citation>
    <scope>NUCLEOTIDE SEQUENCE [LARGE SCALE GENOMIC DNA]</scope>
</reference>
<gene>
    <name evidence="13" type="ORF">A2777_01995</name>
</gene>
<keyword evidence="5 10" id="KW-0067">ATP-binding</keyword>
<dbReference type="Pfam" id="PF08264">
    <property type="entry name" value="Anticodon_1"/>
    <property type="match status" value="1"/>
</dbReference>
<dbReference type="PROSITE" id="PS00178">
    <property type="entry name" value="AA_TRNA_LIGASE_I"/>
    <property type="match status" value="1"/>
</dbReference>
<proteinExistence type="inferred from homology"/>
<dbReference type="InterPro" id="IPR002300">
    <property type="entry name" value="aa-tRNA-synth_Ia"/>
</dbReference>
<protein>
    <recommendedName>
        <fullName evidence="1 9">Valine--tRNA ligase</fullName>
        <ecNumber evidence="1 9">6.1.1.9</ecNumber>
    </recommendedName>
</protein>
<dbReference type="SUPFAM" id="SSF47323">
    <property type="entry name" value="Anticodon-binding domain of a subclass of class I aminoacyl-tRNA synthetases"/>
    <property type="match status" value="1"/>
</dbReference>
<dbReference type="GO" id="GO:0005524">
    <property type="term" value="F:ATP binding"/>
    <property type="evidence" value="ECO:0007669"/>
    <property type="project" value="UniProtKB-KW"/>
</dbReference>
<dbReference type="InterPro" id="IPR013155">
    <property type="entry name" value="M/V/L/I-tRNA-synth_anticd-bd"/>
</dbReference>
<name>A0A1F5Z7I6_9BACT</name>
<evidence type="ECO:0000256" key="3">
    <source>
        <dbReference type="ARBA" id="ARBA00022598"/>
    </source>
</evidence>
<keyword evidence="7 10" id="KW-0030">Aminoacyl-tRNA synthetase</keyword>
<sequence>MDKVYKHQHTEKNWYSLWEEKGYFTPVINPEKKPFAIIMPPPNANGSLHIGHAAFLTIEDVMIRYHRMVSEVTLWLPGADHAGILTQVVFERKLEKEENKSRFDLGREEFIRRCMEFTLKNKEVMENQMRAIGASCDWSRKSFTLDPKFNKPINATFKKLYEDGFLYRDLRMINWCPRCATALSDLEVIYKEKKDPLYFIKYGPLTLATVRPETKFGDTALAVNPKDKRYLNFIGREIEAEGLLGKMKFKVIADPAVDPKFGTGVVKVTPAHDPDDFAMGLRHNLEVRQVIGFDGKLNEKTGPFKGLTVREARIKTASDMEKKGLIVKKDTEYIHNIAICERCQTVIEPMVSLQWFIRTKSLAEMAIKAVQKGEIRFIPKSFVKNYNIWMENIRDWCISRQLWWGHQIPVWYCGKKNLSDLQLTMNPELKKIKNEGCGEIIVADEKPRTCPKCQKKNLIRDPDTLDTWFSSGQWPYTTLNFDQENVSDYEYFYPTTVMETGYEILFFWVARMIMLGLYSTGKVPFKIVYLHGLVRDALGTKMSKSKGNVIDPLTVIDKYGADSLRMALVYGTSPGSDVKLSEKKIEAMRNFGNKIWNMARFIKMNIEFFEKNSKKFTPDQKYIPSDNDDKNLLKNLDKLIKLVTDNMNSYRFAIVSEKLYNFLWHEMADKYMEQVKDRLRNNDWSALNTLYVTFISSIKMLHPIMPFITEEINKQLTGEEKPLIISPWPK</sequence>
<dbReference type="GO" id="GO:0004832">
    <property type="term" value="F:valine-tRNA ligase activity"/>
    <property type="evidence" value="ECO:0007669"/>
    <property type="project" value="UniProtKB-UniRule"/>
</dbReference>